<sequence length="82" mass="9604">MTEQRERTGEEAEDNRKLKGARTLENPQGTPLLKKHLIISEFMPHLRLYSEFGHADEGLNCVRFEQITRLFDSVLHRQARGR</sequence>
<geneLocation type="plasmid" evidence="2 3">
    <name>paNv_CAN11</name>
</geneLocation>
<dbReference type="RefSeq" id="WP_280632062.1">
    <property type="nucleotide sequence ID" value="NZ_CP123534.1"/>
</dbReference>
<feature type="region of interest" description="Disordered" evidence="1">
    <location>
        <begin position="1"/>
        <end position="28"/>
    </location>
</feature>
<dbReference type="EMBL" id="CP123534">
    <property type="protein sequence ID" value="WGM08979.1"/>
    <property type="molecule type" value="Genomic_DNA"/>
</dbReference>
<keyword evidence="3" id="KW-1185">Reference proteome</keyword>
<dbReference type="Proteomes" id="UP001177592">
    <property type="component" value="Plasmid paNv_CAN11"/>
</dbReference>
<gene>
    <name evidence="2" type="ORF">QE258_26850</name>
</gene>
<protein>
    <submittedName>
        <fullName evidence="2">Uncharacterized protein</fullName>
    </submittedName>
</protein>
<evidence type="ECO:0000256" key="1">
    <source>
        <dbReference type="SAM" id="MobiDB-lite"/>
    </source>
</evidence>
<evidence type="ECO:0000313" key="2">
    <source>
        <dbReference type="EMBL" id="WGM08979.1"/>
    </source>
</evidence>
<proteinExistence type="predicted"/>
<keyword evidence="2" id="KW-0614">Plasmid</keyword>
<reference evidence="2" key="1">
    <citation type="submission" date="2023-04" db="EMBL/GenBank/DDBJ databases">
        <title>Genome dynamics across the evolutionary transition to endosymbiosis.</title>
        <authorList>
            <person name="Siozios S."/>
            <person name="Nadal-Jimenez P."/>
            <person name="Azagi T."/>
            <person name="Sprong H."/>
            <person name="Frost C.L."/>
            <person name="Parratt S.R."/>
            <person name="Taylor G."/>
            <person name="Brettell L."/>
            <person name="Lew K.C."/>
            <person name="Croft L."/>
            <person name="King K.C."/>
            <person name="Brockhurst M.A."/>
            <person name="Hypsa V."/>
            <person name="Novakova E."/>
            <person name="Darby A.C."/>
            <person name="Hurst G.D.D."/>
        </authorList>
    </citation>
    <scope>NUCLEOTIDE SEQUENCE</scope>
    <source>
        <strain evidence="2">ANv_CAN</strain>
        <plasmid evidence="2">paNv_CAN11</plasmid>
    </source>
</reference>
<name>A0ABY8NZ37_9GAMM</name>
<evidence type="ECO:0000313" key="3">
    <source>
        <dbReference type="Proteomes" id="UP001177592"/>
    </source>
</evidence>
<feature type="compositionally biased region" description="Basic and acidic residues" evidence="1">
    <location>
        <begin position="1"/>
        <end position="17"/>
    </location>
</feature>
<accession>A0ABY8NZ37</accession>
<organism evidence="2 3">
    <name type="scientific">Arsenophonus nasoniae</name>
    <name type="common">son-killer infecting Nasonia vitripennis</name>
    <dbReference type="NCBI Taxonomy" id="638"/>
    <lineage>
        <taxon>Bacteria</taxon>
        <taxon>Pseudomonadati</taxon>
        <taxon>Pseudomonadota</taxon>
        <taxon>Gammaproteobacteria</taxon>
        <taxon>Enterobacterales</taxon>
        <taxon>Morganellaceae</taxon>
        <taxon>Arsenophonus</taxon>
    </lineage>
</organism>